<evidence type="ECO:0000256" key="3">
    <source>
        <dbReference type="ARBA" id="ARBA00004496"/>
    </source>
</evidence>
<sequence>MKKLLLTGFEPFLDFPVNPTMEIVNELDGSKINDYEIIGKVLPVDFHESGEKMLAYIEEVNPDIVIALGLAAGRTKITPERIAINCNDGPVDNRGHKPDGEPIISEAPDGLFSTLPIKKIIARLQENGYPAEISNTAGAYLCNNVMYHALYYFDNTDESRHAGFIHMPASHELAIMHGKVPSWPQHDLTAAIHLALDTVTSN</sequence>
<dbReference type="EMBL" id="FNQR01000007">
    <property type="protein sequence ID" value="SEA68145.1"/>
    <property type="molecule type" value="Genomic_DNA"/>
</dbReference>
<evidence type="ECO:0000313" key="11">
    <source>
        <dbReference type="EMBL" id="SEA68145.1"/>
    </source>
</evidence>
<keyword evidence="6 9" id="KW-0645">Protease</keyword>
<evidence type="ECO:0000256" key="4">
    <source>
        <dbReference type="ARBA" id="ARBA00006641"/>
    </source>
</evidence>
<feature type="active site" evidence="9 10">
    <location>
        <position position="80"/>
    </location>
</feature>
<feature type="active site" evidence="9">
    <location>
        <position position="166"/>
    </location>
</feature>
<evidence type="ECO:0000256" key="5">
    <source>
        <dbReference type="ARBA" id="ARBA00022490"/>
    </source>
</evidence>
<organism evidence="11 12">
    <name type="scientific">Thalassobacillus cyri</name>
    <dbReference type="NCBI Taxonomy" id="571932"/>
    <lineage>
        <taxon>Bacteria</taxon>
        <taxon>Bacillati</taxon>
        <taxon>Bacillota</taxon>
        <taxon>Bacilli</taxon>
        <taxon>Bacillales</taxon>
        <taxon>Bacillaceae</taxon>
        <taxon>Thalassobacillus</taxon>
    </lineage>
</organism>
<keyword evidence="5 9" id="KW-0963">Cytoplasm</keyword>
<evidence type="ECO:0000313" key="12">
    <source>
        <dbReference type="Proteomes" id="UP000198584"/>
    </source>
</evidence>
<dbReference type="Gene3D" id="3.40.630.20">
    <property type="entry name" value="Peptidase C15, pyroglutamyl peptidase I-like"/>
    <property type="match status" value="1"/>
</dbReference>
<dbReference type="RefSeq" id="WP_093044803.1">
    <property type="nucleotide sequence ID" value="NZ_FNQR01000007.1"/>
</dbReference>
<name>A0A1H4D5V2_9BACI</name>
<protein>
    <recommendedName>
        <fullName evidence="9">Pyrrolidone-carboxylate peptidase</fullName>
        <ecNumber evidence="9">3.4.19.3</ecNumber>
    </recommendedName>
    <alternativeName>
        <fullName evidence="9">5-oxoprolyl-peptidase</fullName>
    </alternativeName>
    <alternativeName>
        <fullName evidence="9">Pyroglutamyl-peptidase I</fullName>
        <shortName evidence="9">PGP-I</shortName>
        <shortName evidence="9">Pyrase</shortName>
    </alternativeName>
</protein>
<evidence type="ECO:0000256" key="9">
    <source>
        <dbReference type="HAMAP-Rule" id="MF_00417"/>
    </source>
</evidence>
<dbReference type="GO" id="GO:0005829">
    <property type="term" value="C:cytosol"/>
    <property type="evidence" value="ECO:0007669"/>
    <property type="project" value="InterPro"/>
</dbReference>
<comment type="catalytic activity">
    <reaction evidence="1 9 10">
        <text>Release of an N-terminal pyroglutamyl group from a polypeptide, the second amino acid generally not being Pro.</text>
        <dbReference type="EC" id="3.4.19.3"/>
    </reaction>
</comment>
<evidence type="ECO:0000256" key="1">
    <source>
        <dbReference type="ARBA" id="ARBA00001770"/>
    </source>
</evidence>
<evidence type="ECO:0000256" key="6">
    <source>
        <dbReference type="ARBA" id="ARBA00022670"/>
    </source>
</evidence>
<dbReference type="OrthoDB" id="9779738at2"/>
<keyword evidence="7 9" id="KW-0378">Hydrolase</keyword>
<dbReference type="InterPro" id="IPR000816">
    <property type="entry name" value="Peptidase_C15"/>
</dbReference>
<evidence type="ECO:0000256" key="2">
    <source>
        <dbReference type="ARBA" id="ARBA00002280"/>
    </source>
</evidence>
<dbReference type="CDD" id="cd00501">
    <property type="entry name" value="Peptidase_C15"/>
    <property type="match status" value="1"/>
</dbReference>
<dbReference type="InterPro" id="IPR033693">
    <property type="entry name" value="PGPEP1_Glu_AS"/>
</dbReference>
<dbReference type="PANTHER" id="PTHR23402:SF1">
    <property type="entry name" value="PYROGLUTAMYL-PEPTIDASE I"/>
    <property type="match status" value="1"/>
</dbReference>
<keyword evidence="8 9" id="KW-0788">Thiol protease</keyword>
<comment type="subunit">
    <text evidence="9">Homotetramer.</text>
</comment>
<evidence type="ECO:0000256" key="10">
    <source>
        <dbReference type="PROSITE-ProRule" id="PRU10076"/>
    </source>
</evidence>
<feature type="active site" evidence="9">
    <location>
        <position position="142"/>
    </location>
</feature>
<reference evidence="11 12" key="1">
    <citation type="submission" date="2016-10" db="EMBL/GenBank/DDBJ databases">
        <authorList>
            <person name="de Groot N.N."/>
        </authorList>
    </citation>
    <scope>NUCLEOTIDE SEQUENCE [LARGE SCALE GENOMIC DNA]</scope>
    <source>
        <strain evidence="11 12">CCM7597</strain>
    </source>
</reference>
<dbReference type="HAMAP" id="MF_00417">
    <property type="entry name" value="Pyrrolid_peptidase"/>
    <property type="match status" value="1"/>
</dbReference>
<dbReference type="STRING" id="571932.SAMN05421743_10711"/>
<accession>A0A1H4D5V2</accession>
<dbReference type="AlphaFoldDB" id="A0A1H4D5V2"/>
<dbReference type="InterPro" id="IPR036440">
    <property type="entry name" value="Peptidase_C15-like_sf"/>
</dbReference>
<dbReference type="Proteomes" id="UP000198584">
    <property type="component" value="Unassembled WGS sequence"/>
</dbReference>
<dbReference type="SUPFAM" id="SSF53182">
    <property type="entry name" value="Pyrrolidone carboxyl peptidase (pyroglutamate aminopeptidase)"/>
    <property type="match status" value="1"/>
</dbReference>
<dbReference type="InterPro" id="IPR016125">
    <property type="entry name" value="Peptidase_C15-like"/>
</dbReference>
<dbReference type="GO" id="GO:0006508">
    <property type="term" value="P:proteolysis"/>
    <property type="evidence" value="ECO:0007669"/>
    <property type="project" value="UniProtKB-KW"/>
</dbReference>
<dbReference type="EC" id="3.4.19.3" evidence="9"/>
<dbReference type="PIRSF" id="PIRSF015592">
    <property type="entry name" value="Prld-crbxl_pptds"/>
    <property type="match status" value="1"/>
</dbReference>
<evidence type="ECO:0000256" key="7">
    <source>
        <dbReference type="ARBA" id="ARBA00022801"/>
    </source>
</evidence>
<dbReference type="InterPro" id="IPR029762">
    <property type="entry name" value="PGP-I_bact-type"/>
</dbReference>
<dbReference type="Pfam" id="PF01470">
    <property type="entry name" value="Peptidase_C15"/>
    <property type="match status" value="1"/>
</dbReference>
<gene>
    <name evidence="9" type="primary">pcp</name>
    <name evidence="11" type="ORF">SAMN05421743_10711</name>
</gene>
<comment type="function">
    <text evidence="2 9">Removes 5-oxoproline from various penultimate amino acid residues except L-proline.</text>
</comment>
<dbReference type="PROSITE" id="PS01333">
    <property type="entry name" value="PYRASE_GLU"/>
    <property type="match status" value="1"/>
</dbReference>
<comment type="similarity">
    <text evidence="4 9">Belongs to the peptidase C15 family.</text>
</comment>
<dbReference type="NCBIfam" id="NF009676">
    <property type="entry name" value="PRK13197.1"/>
    <property type="match status" value="1"/>
</dbReference>
<comment type="subcellular location">
    <subcellularLocation>
        <location evidence="3 9">Cytoplasm</location>
    </subcellularLocation>
</comment>
<dbReference type="PANTHER" id="PTHR23402">
    <property type="entry name" value="PROTEASE FAMILY C15 PYROGLUTAMYL-PEPTIDASE I-RELATED"/>
    <property type="match status" value="1"/>
</dbReference>
<dbReference type="GO" id="GO:0016920">
    <property type="term" value="F:pyroglutamyl-peptidase activity"/>
    <property type="evidence" value="ECO:0007669"/>
    <property type="project" value="UniProtKB-UniRule"/>
</dbReference>
<proteinExistence type="inferred from homology"/>
<evidence type="ECO:0000256" key="8">
    <source>
        <dbReference type="ARBA" id="ARBA00022807"/>
    </source>
</evidence>
<dbReference type="PRINTS" id="PR00706">
    <property type="entry name" value="PYROGLUPTASE"/>
</dbReference>
<keyword evidence="12" id="KW-1185">Reference proteome</keyword>